<evidence type="ECO:0000256" key="5">
    <source>
        <dbReference type="ARBA" id="ARBA00022499"/>
    </source>
</evidence>
<evidence type="ECO:0000256" key="3">
    <source>
        <dbReference type="ARBA" id="ARBA00004657"/>
    </source>
</evidence>
<dbReference type="eggNOG" id="KOG3896">
    <property type="taxonomic scope" value="Eukaryota"/>
</dbReference>
<keyword evidence="8" id="KW-0007">Acetylation</keyword>
<protein>
    <recommendedName>
        <fullName evidence="12">Dynactin subunit 4</fullName>
    </recommendedName>
</protein>
<organism evidence="15 16">
    <name type="scientific">Sphaerulina musiva (strain SO2202)</name>
    <name type="common">Poplar stem canker fungus</name>
    <name type="synonym">Septoria musiva</name>
    <dbReference type="NCBI Taxonomy" id="692275"/>
    <lineage>
        <taxon>Eukaryota</taxon>
        <taxon>Fungi</taxon>
        <taxon>Dikarya</taxon>
        <taxon>Ascomycota</taxon>
        <taxon>Pezizomycotina</taxon>
        <taxon>Dothideomycetes</taxon>
        <taxon>Dothideomycetidae</taxon>
        <taxon>Mycosphaerellales</taxon>
        <taxon>Mycosphaerellaceae</taxon>
        <taxon>Sphaerulina</taxon>
    </lineage>
</organism>
<dbReference type="GO" id="GO:0005869">
    <property type="term" value="C:dynactin complex"/>
    <property type="evidence" value="ECO:0007669"/>
    <property type="project" value="InterPro"/>
</dbReference>
<dbReference type="Proteomes" id="UP000016931">
    <property type="component" value="Unassembled WGS sequence"/>
</dbReference>
<dbReference type="OMA" id="CGYCMWT"/>
<dbReference type="Pfam" id="PF05502">
    <property type="entry name" value="Dynactin_p62"/>
    <property type="match status" value="2"/>
</dbReference>
<reference evidence="15 16" key="1">
    <citation type="journal article" date="2012" name="PLoS Pathog.">
        <title>Diverse lifestyles and strategies of plant pathogenesis encoded in the genomes of eighteen Dothideomycetes fungi.</title>
        <authorList>
            <person name="Ohm R.A."/>
            <person name="Feau N."/>
            <person name="Henrissat B."/>
            <person name="Schoch C.L."/>
            <person name="Horwitz B.A."/>
            <person name="Barry K.W."/>
            <person name="Condon B.J."/>
            <person name="Copeland A.C."/>
            <person name="Dhillon B."/>
            <person name="Glaser F."/>
            <person name="Hesse C.N."/>
            <person name="Kosti I."/>
            <person name="LaButti K."/>
            <person name="Lindquist E.A."/>
            <person name="Lucas S."/>
            <person name="Salamov A.A."/>
            <person name="Bradshaw R.E."/>
            <person name="Ciuffetti L."/>
            <person name="Hamelin R.C."/>
            <person name="Kema G.H.J."/>
            <person name="Lawrence C."/>
            <person name="Scott J.A."/>
            <person name="Spatafora J.W."/>
            <person name="Turgeon B.G."/>
            <person name="de Wit P.J.G.M."/>
            <person name="Zhong S."/>
            <person name="Goodwin S.B."/>
            <person name="Grigoriev I.V."/>
        </authorList>
    </citation>
    <scope>NUCLEOTIDE SEQUENCE [LARGE SCALE GENOMIC DNA]</scope>
    <source>
        <strain evidence="15 16">SO2202</strain>
    </source>
</reference>
<evidence type="ECO:0000256" key="8">
    <source>
        <dbReference type="ARBA" id="ARBA00022990"/>
    </source>
</evidence>
<comment type="similarity">
    <text evidence="11">Belongs to the dynactin subunit 4 family.</text>
</comment>
<evidence type="ECO:0000256" key="9">
    <source>
        <dbReference type="ARBA" id="ARBA00023054"/>
    </source>
</evidence>
<keyword evidence="7" id="KW-0832">Ubl conjugation</keyword>
<evidence type="ECO:0000256" key="6">
    <source>
        <dbReference type="ARBA" id="ARBA00022553"/>
    </source>
</evidence>
<keyword evidence="16" id="KW-1185">Reference proteome</keyword>
<comment type="subcellular location">
    <subcellularLocation>
        <location evidence="1">Cytoplasm</location>
        <location evidence="1">Cytoskeleton</location>
        <location evidence="1">Microtubule organizing center</location>
        <location evidence="1">Centrosome</location>
    </subcellularLocation>
    <subcellularLocation>
        <location evidence="2">Cytoplasm</location>
        <location evidence="2">Cytoskeleton</location>
        <location evidence="2">Stress fiber</location>
    </subcellularLocation>
    <subcellularLocation>
        <location evidence="3">Cytoplasm</location>
        <location evidence="3">Myofibril</location>
    </subcellularLocation>
</comment>
<evidence type="ECO:0000313" key="15">
    <source>
        <dbReference type="EMBL" id="EMF17407.1"/>
    </source>
</evidence>
<evidence type="ECO:0000256" key="11">
    <source>
        <dbReference type="ARBA" id="ARBA00034776"/>
    </source>
</evidence>
<dbReference type="HOGENOM" id="CLU_034750_0_0_1"/>
<dbReference type="EMBL" id="KB456260">
    <property type="protein sequence ID" value="EMF17407.1"/>
    <property type="molecule type" value="Genomic_DNA"/>
</dbReference>
<dbReference type="AlphaFoldDB" id="N1QM82"/>
<sequence length="593" mass="65723">MALAFPYARYGCPCSDHAGAPTPSTALKRSSKHIAAEADSGVHDDGYGDDDSDDETFNPHEPRAAFSLFPLDQLLYCDECNATRCARCCSEEMMCWYCPNCMFEVPSSGVKSDGNRCARQCYDCPSCHANLAITVVDSARNRQAGVHLRPADSASHSESYFLLCQYCDWSSLDIGVRFSKPTKVTEQLSRLWKAKISSIADQEGKAAAPQPAAAQHDATFANLARFYKEQMNESSDQTNPFSNSPYSSPANLARIMSIYGGLSYNALKKSREKPQPMREARNQSEGISTFAPGEPSSDDQILEAMRTLGLQGTLTASQRFESPYNHDARLIEHSWPMATKLRVRRGKRCRACRQFLVRPETKPDRLRYKIRLIASQHIPRLLIRPLQMTGPAPNLSFQLRAERMDDVRLRAYQTQQYVLTVRNPIFETVKISLATPATTPGRVASKVTILCPSFSVGPSGDMWDEALSHSTTSDGSRQAAMASLTGSVDADRQPEAGKVWERTRNSTSIILEVVPGGIDRAPSIVSSRDNERMEELAEDDDVLEIPIYVRAEWEADPSGHEALHHGEKAKPSERVVKELAYWCVLGIGRIVGG</sequence>
<keyword evidence="10" id="KW-0206">Cytoskeleton</keyword>
<feature type="compositionally biased region" description="Basic and acidic residues" evidence="14">
    <location>
        <begin position="272"/>
        <end position="282"/>
    </location>
</feature>
<feature type="region of interest" description="Disordered" evidence="14">
    <location>
        <begin position="468"/>
        <end position="497"/>
    </location>
</feature>
<name>N1QM82_SPHMS</name>
<dbReference type="GeneID" id="27900793"/>
<evidence type="ECO:0000256" key="2">
    <source>
        <dbReference type="ARBA" id="ARBA00004529"/>
    </source>
</evidence>
<keyword evidence="9" id="KW-0175">Coiled coil</keyword>
<comment type="subunit">
    <text evidence="13">Subunit of dynactin, a multiprotein complex part of a tripartite complex with dynein and a adapter, such as BICDL1, BICD2 or HOOK3. The dynactin complex is built around ACTR1A/ACTB filament and consists of an actin-related filament composed of a shoulder domain, a pointed end and a barbed end. Its length is defined by its flexible shoulder domain. The soulder is composed of 2 DCTN1 subunits, 4 DCTN2 and 2 DCTN3. The 4 DCNT2 (via N-terminus) bind the ACTR1A filament and act as molecular rulers to determine the length. The pointed end is important for binding dynein-dynactin cargo adapters. Consists of 4 subunits: ACTR10, DCNT4, DCTN5 and DCTN6. The barbed end is composed of a CAPZA1:CAPZB heterodimers, which binds ACTR1A/ACTB filament and dynactin and stabilizes dynactin. Interacts with ATP7B, but not ATP7A, in a copper-dependent manner. Interacts with ANK2; this interaction is required for localization at costameres. Interacts with N4BP2L1.</text>
</comment>
<evidence type="ECO:0000256" key="10">
    <source>
        <dbReference type="ARBA" id="ARBA00023212"/>
    </source>
</evidence>
<dbReference type="InterPro" id="IPR008603">
    <property type="entry name" value="DCTN4"/>
</dbReference>
<evidence type="ECO:0000256" key="1">
    <source>
        <dbReference type="ARBA" id="ARBA00004300"/>
    </source>
</evidence>
<evidence type="ECO:0000256" key="7">
    <source>
        <dbReference type="ARBA" id="ARBA00022843"/>
    </source>
</evidence>
<dbReference type="GO" id="GO:0001725">
    <property type="term" value="C:stress fiber"/>
    <property type="evidence" value="ECO:0007669"/>
    <property type="project" value="UniProtKB-SubCell"/>
</dbReference>
<dbReference type="PANTHER" id="PTHR13034:SF2">
    <property type="entry name" value="DYNACTIN SUBUNIT 4"/>
    <property type="match status" value="1"/>
</dbReference>
<evidence type="ECO:0000256" key="12">
    <source>
        <dbReference type="ARBA" id="ARBA00034864"/>
    </source>
</evidence>
<evidence type="ECO:0000256" key="14">
    <source>
        <dbReference type="SAM" id="MobiDB-lite"/>
    </source>
</evidence>
<dbReference type="OrthoDB" id="283815at2759"/>
<keyword evidence="5" id="KW-1017">Isopeptide bond</keyword>
<dbReference type="STRING" id="692275.N1QM82"/>
<proteinExistence type="inferred from homology"/>
<evidence type="ECO:0000256" key="13">
    <source>
        <dbReference type="ARBA" id="ARBA00093507"/>
    </source>
</evidence>
<keyword evidence="4" id="KW-0963">Cytoplasm</keyword>
<evidence type="ECO:0000256" key="4">
    <source>
        <dbReference type="ARBA" id="ARBA00022490"/>
    </source>
</evidence>
<gene>
    <name evidence="15" type="ORF">SEPMUDRAFT_146438</name>
</gene>
<evidence type="ECO:0000313" key="16">
    <source>
        <dbReference type="Proteomes" id="UP000016931"/>
    </source>
</evidence>
<feature type="region of interest" description="Disordered" evidence="14">
    <location>
        <begin position="269"/>
        <end position="297"/>
    </location>
</feature>
<accession>N1QM82</accession>
<dbReference type="RefSeq" id="XP_016765528.1">
    <property type="nucleotide sequence ID" value="XM_016903656.1"/>
</dbReference>
<dbReference type="PANTHER" id="PTHR13034">
    <property type="entry name" value="DYNACTIN P62 SUBUNIT"/>
    <property type="match status" value="1"/>
</dbReference>
<keyword evidence="6" id="KW-0597">Phosphoprotein</keyword>